<keyword evidence="6" id="KW-0411">Iron-sulfur</keyword>
<evidence type="ECO:0000256" key="3">
    <source>
        <dbReference type="ARBA" id="ARBA00022691"/>
    </source>
</evidence>
<proteinExistence type="predicted"/>
<dbReference type="PROSITE" id="PS51918">
    <property type="entry name" value="RADICAL_SAM"/>
    <property type="match status" value="1"/>
</dbReference>
<dbReference type="InterPro" id="IPR000385">
    <property type="entry name" value="MoaA_NifB_PqqE_Fe-S-bd_CS"/>
</dbReference>
<dbReference type="InterPro" id="IPR013785">
    <property type="entry name" value="Aldolase_TIM"/>
</dbReference>
<keyword evidence="5" id="KW-0408">Iron</keyword>
<dbReference type="SFLD" id="SFLDS00029">
    <property type="entry name" value="Radical_SAM"/>
    <property type="match status" value="1"/>
</dbReference>
<evidence type="ECO:0000256" key="1">
    <source>
        <dbReference type="ARBA" id="ARBA00001966"/>
    </source>
</evidence>
<dbReference type="Gene3D" id="3.20.20.70">
    <property type="entry name" value="Aldolase class I"/>
    <property type="match status" value="1"/>
</dbReference>
<dbReference type="InterPro" id="IPR050105">
    <property type="entry name" value="MoCo_biosynth_MoaA/MoaC"/>
</dbReference>
<accession>A0ABV3D1Q8</accession>
<feature type="domain" description="Radical SAM core" evidence="8">
    <location>
        <begin position="22"/>
        <end position="257"/>
    </location>
</feature>
<dbReference type="PROSITE" id="PS01305">
    <property type="entry name" value="MOAA_NIFB_PQQE"/>
    <property type="match status" value="1"/>
</dbReference>
<gene>
    <name evidence="9" type="ORF">AB0A76_24735</name>
</gene>
<keyword evidence="7" id="KW-0501">Molybdenum cofactor biosynthesis</keyword>
<dbReference type="PANTHER" id="PTHR22960:SF0">
    <property type="entry name" value="MOLYBDENUM COFACTOR BIOSYNTHESIS PROTEIN 1"/>
    <property type="match status" value="1"/>
</dbReference>
<evidence type="ECO:0000313" key="9">
    <source>
        <dbReference type="EMBL" id="MEU7296375.1"/>
    </source>
</evidence>
<dbReference type="PANTHER" id="PTHR22960">
    <property type="entry name" value="MOLYBDOPTERIN COFACTOR SYNTHESIS PROTEIN A"/>
    <property type="match status" value="1"/>
</dbReference>
<dbReference type="CDD" id="cd01335">
    <property type="entry name" value="Radical_SAM"/>
    <property type="match status" value="1"/>
</dbReference>
<evidence type="ECO:0000256" key="2">
    <source>
        <dbReference type="ARBA" id="ARBA00022485"/>
    </source>
</evidence>
<dbReference type="EMBL" id="JBEZAM010000041">
    <property type="protein sequence ID" value="MEU7296375.1"/>
    <property type="molecule type" value="Genomic_DNA"/>
</dbReference>
<keyword evidence="4" id="KW-0479">Metal-binding</keyword>
<dbReference type="Pfam" id="PF04055">
    <property type="entry name" value="Radical_SAM"/>
    <property type="match status" value="1"/>
</dbReference>
<keyword evidence="3" id="KW-0949">S-adenosyl-L-methionine</keyword>
<dbReference type="Proteomes" id="UP001551210">
    <property type="component" value="Unassembled WGS sequence"/>
</dbReference>
<dbReference type="InterPro" id="IPR058240">
    <property type="entry name" value="rSAM_sf"/>
</dbReference>
<name>A0ABV3D1Q8_STREX</name>
<evidence type="ECO:0000259" key="8">
    <source>
        <dbReference type="PROSITE" id="PS51918"/>
    </source>
</evidence>
<evidence type="ECO:0000313" key="10">
    <source>
        <dbReference type="Proteomes" id="UP001551210"/>
    </source>
</evidence>
<evidence type="ECO:0000256" key="5">
    <source>
        <dbReference type="ARBA" id="ARBA00023004"/>
    </source>
</evidence>
<dbReference type="SFLD" id="SFLDG01067">
    <property type="entry name" value="SPASM/twitch_domain_containing"/>
    <property type="match status" value="1"/>
</dbReference>
<comment type="cofactor">
    <cofactor evidence="1">
        <name>[4Fe-4S] cluster</name>
        <dbReference type="ChEBI" id="CHEBI:49883"/>
    </cofactor>
</comment>
<keyword evidence="10" id="KW-1185">Reference proteome</keyword>
<reference evidence="9 10" key="1">
    <citation type="submission" date="2024-06" db="EMBL/GenBank/DDBJ databases">
        <title>The Natural Products Discovery Center: Release of the First 8490 Sequenced Strains for Exploring Actinobacteria Biosynthetic Diversity.</title>
        <authorList>
            <person name="Kalkreuter E."/>
            <person name="Kautsar S.A."/>
            <person name="Yang D."/>
            <person name="Bader C.D."/>
            <person name="Teijaro C.N."/>
            <person name="Fluegel L."/>
            <person name="Davis C.M."/>
            <person name="Simpson J.R."/>
            <person name="Lauterbach L."/>
            <person name="Steele A.D."/>
            <person name="Gui C."/>
            <person name="Meng S."/>
            <person name="Li G."/>
            <person name="Viehrig K."/>
            <person name="Ye F."/>
            <person name="Su P."/>
            <person name="Kiefer A.F."/>
            <person name="Nichols A."/>
            <person name="Cepeda A.J."/>
            <person name="Yan W."/>
            <person name="Fan B."/>
            <person name="Jiang Y."/>
            <person name="Adhikari A."/>
            <person name="Zheng C.-J."/>
            <person name="Schuster L."/>
            <person name="Cowan T.M."/>
            <person name="Smanski M.J."/>
            <person name="Chevrette M.G."/>
            <person name="De Carvalho L.P.S."/>
            <person name="Shen B."/>
        </authorList>
    </citation>
    <scope>NUCLEOTIDE SEQUENCE [LARGE SCALE GENOMIC DNA]</scope>
    <source>
        <strain evidence="9 10">NPDC045705</strain>
    </source>
</reference>
<keyword evidence="2" id="KW-0004">4Fe-4S</keyword>
<dbReference type="InterPro" id="IPR007197">
    <property type="entry name" value="rSAM"/>
</dbReference>
<evidence type="ECO:0000256" key="4">
    <source>
        <dbReference type="ARBA" id="ARBA00022723"/>
    </source>
</evidence>
<comment type="caution">
    <text evidence="9">The sequence shown here is derived from an EMBL/GenBank/DDBJ whole genome shotgun (WGS) entry which is preliminary data.</text>
</comment>
<dbReference type="SUPFAM" id="SSF102114">
    <property type="entry name" value="Radical SAM enzymes"/>
    <property type="match status" value="1"/>
</dbReference>
<evidence type="ECO:0000256" key="7">
    <source>
        <dbReference type="ARBA" id="ARBA00023150"/>
    </source>
</evidence>
<sequence>MTLPLLPPAAPGVDWTALQNFAALRGQFRVSLTPRCNLQCWFCHNEGDVPPPATHADRTLQPRHRELHADDYVSVLQAMVDVGLRRVYFTGGEPLASPLARPVLTRLPDPGADGSYTLITNGSLVRKHQDWLAATSVDKVKVSLHYFSDASLYEIANSRVGIGVILDGIEAAREAFERVELNTLLQRENAHEILPILDYALERRLPVQFIELVDTDFNADHRDSAISADSIIKHLRSLTSDERTEIAGVGQGRRVFRVDGVEIDVIHKGLGRHHVGQCGTCPLRLQCVEGLWALRLDHAGGIQPCLLREDLRLDVRDLLGDSGDVLTAAVAQHLAAFTEGTL</sequence>
<protein>
    <submittedName>
        <fullName evidence="9">Radical SAM protein</fullName>
    </submittedName>
</protein>
<dbReference type="RefSeq" id="WP_359212229.1">
    <property type="nucleotide sequence ID" value="NZ_JBEZAM010000041.1"/>
</dbReference>
<organism evidence="9 10">
    <name type="scientific">Streptomyces exfoliatus</name>
    <name type="common">Streptomyces hydrogenans</name>
    <dbReference type="NCBI Taxonomy" id="1905"/>
    <lineage>
        <taxon>Bacteria</taxon>
        <taxon>Bacillati</taxon>
        <taxon>Actinomycetota</taxon>
        <taxon>Actinomycetes</taxon>
        <taxon>Kitasatosporales</taxon>
        <taxon>Streptomycetaceae</taxon>
        <taxon>Streptomyces</taxon>
    </lineage>
</organism>
<evidence type="ECO:0000256" key="6">
    <source>
        <dbReference type="ARBA" id="ARBA00023014"/>
    </source>
</evidence>